<accession>B1K9L2</accession>
<proteinExistence type="predicted"/>
<feature type="chain" id="PRO_5002767167" description="Lipoprotein" evidence="1">
    <location>
        <begin position="25"/>
        <end position="138"/>
    </location>
</feature>
<dbReference type="RefSeq" id="WP_012339032.1">
    <property type="nucleotide sequence ID" value="NC_010515.1"/>
</dbReference>
<dbReference type="Proteomes" id="UP000002169">
    <property type="component" value="Chromosome 2"/>
</dbReference>
<evidence type="ECO:0008006" key="4">
    <source>
        <dbReference type="Google" id="ProtNLM"/>
    </source>
</evidence>
<dbReference type="PROSITE" id="PS51257">
    <property type="entry name" value="PROKAR_LIPOPROTEIN"/>
    <property type="match status" value="1"/>
</dbReference>
<dbReference type="AlphaFoldDB" id="B1K9L2"/>
<dbReference type="KEGG" id="bcm:Bcenmc03_4462"/>
<keyword evidence="1" id="KW-0732">Signal</keyword>
<sequence>MKRMKTIGPILAVPLFVNCATVFAQGCDGVDTALTDARRVEYAALVAKALAPTVRAGQVEIRHVFQDGTWSAVEAATPVSDIGVFFFDASGGAKRFKDVWGGLADASERPQLVGWASKLGVPARLAQCFAWFETGRGG</sequence>
<dbReference type="EMBL" id="CP000959">
    <property type="protein sequence ID" value="ACA93605.1"/>
    <property type="molecule type" value="Genomic_DNA"/>
</dbReference>
<protein>
    <recommendedName>
        <fullName evidence="4">Lipoprotein</fullName>
    </recommendedName>
</protein>
<gene>
    <name evidence="2" type="ordered locus">Bcenmc03_4462</name>
</gene>
<reference evidence="3" key="1">
    <citation type="submission" date="2008-02" db="EMBL/GenBank/DDBJ databases">
        <title>Complete sequence of chromosome 2 of Burkholderia cenocepacia MC0-3.</title>
        <authorList>
            <person name="Copeland A."/>
            <person name="Lucas S."/>
            <person name="Lapidus A."/>
            <person name="Barry K."/>
            <person name="Bruce D."/>
            <person name="Goodwin L."/>
            <person name="Glavina del Rio T."/>
            <person name="Dalin E."/>
            <person name="Tice H."/>
            <person name="Pitluck S."/>
            <person name="Chain P."/>
            <person name="Malfatti S."/>
            <person name="Shin M."/>
            <person name="Vergez L."/>
            <person name="Schmutz J."/>
            <person name="Larimer F."/>
            <person name="Land M."/>
            <person name="Hauser L."/>
            <person name="Kyrpides N."/>
            <person name="Mikhailova N."/>
            <person name="Tiedje J."/>
            <person name="Richardson P."/>
        </authorList>
    </citation>
    <scope>NUCLEOTIDE SEQUENCE [LARGE SCALE GENOMIC DNA]</scope>
    <source>
        <strain evidence="3">MC0-3</strain>
    </source>
</reference>
<evidence type="ECO:0000313" key="3">
    <source>
        <dbReference type="Proteomes" id="UP000002169"/>
    </source>
</evidence>
<dbReference type="HOGENOM" id="CLU_1851349_0_0_4"/>
<feature type="signal peptide" evidence="1">
    <location>
        <begin position="1"/>
        <end position="24"/>
    </location>
</feature>
<name>B1K9L2_BURO0</name>
<evidence type="ECO:0000256" key="1">
    <source>
        <dbReference type="SAM" id="SignalP"/>
    </source>
</evidence>
<evidence type="ECO:0000313" key="2">
    <source>
        <dbReference type="EMBL" id="ACA93605.1"/>
    </source>
</evidence>
<organism evidence="2 3">
    <name type="scientific">Burkholderia orbicola (strain MC0-3)</name>
    <dbReference type="NCBI Taxonomy" id="406425"/>
    <lineage>
        <taxon>Bacteria</taxon>
        <taxon>Pseudomonadati</taxon>
        <taxon>Pseudomonadota</taxon>
        <taxon>Betaproteobacteria</taxon>
        <taxon>Burkholderiales</taxon>
        <taxon>Burkholderiaceae</taxon>
        <taxon>Burkholderia</taxon>
        <taxon>Burkholderia cepacia complex</taxon>
        <taxon>Burkholderia orbicola</taxon>
    </lineage>
</organism>